<gene>
    <name evidence="4" type="primary">kaiC</name>
    <name evidence="4" type="ORF">I5803_21885</name>
</gene>
<dbReference type="AlphaFoldDB" id="A0A931H9A2"/>
<dbReference type="InterPro" id="IPR027417">
    <property type="entry name" value="P-loop_NTPase"/>
</dbReference>
<dbReference type="RefSeq" id="WP_196988675.1">
    <property type="nucleotide sequence ID" value="NZ_JADWYS010000002.1"/>
</dbReference>
<proteinExistence type="predicted"/>
<dbReference type="GO" id="GO:0005524">
    <property type="term" value="F:ATP binding"/>
    <property type="evidence" value="ECO:0007669"/>
    <property type="project" value="InterPro"/>
</dbReference>
<protein>
    <submittedName>
        <fullName evidence="4">Circadian clock protein KaiC</fullName>
    </submittedName>
</protein>
<feature type="region of interest" description="Disordered" evidence="2">
    <location>
        <begin position="1"/>
        <end position="24"/>
    </location>
</feature>
<feature type="domain" description="KaiC" evidence="3">
    <location>
        <begin position="258"/>
        <end position="491"/>
    </location>
</feature>
<evidence type="ECO:0000256" key="1">
    <source>
        <dbReference type="SAM" id="Coils"/>
    </source>
</evidence>
<dbReference type="CDD" id="cd19485">
    <property type="entry name" value="KaiC-N"/>
    <property type="match status" value="1"/>
</dbReference>
<dbReference type="PANTHER" id="PTHR42926">
    <property type="match status" value="1"/>
</dbReference>
<comment type="caution">
    <text evidence="4">The sequence shown here is derived from an EMBL/GenBank/DDBJ whole genome shotgun (WGS) entry which is preliminary data.</text>
</comment>
<dbReference type="InterPro" id="IPR010624">
    <property type="entry name" value="KaiC_dom"/>
</dbReference>
<evidence type="ECO:0000256" key="2">
    <source>
        <dbReference type="SAM" id="MobiDB-lite"/>
    </source>
</evidence>
<sequence>MATSRKRTSAAPPDQGLPKAPTGISGLDEITLGGLPRGRPTLVCGAAGCGKTMLAAEFLVRGAMEFDEPGVFMMFEESTKELVDNMHSLGFDLDKLAKQKKVALDYVRVERSEIQETGEYDLEGLFIRLGYAIDSIGAKRVVLDTIEALFAGLPNHAILRAELRRLFHWLKDKGVTAVITAESGDKTLTRYGLEEYVADCVILLDNRIVDQVSTRRLRIVKYRGSSHGSNEYPFLIGTGGVSVLPITSLRLDHNVSNRRISTGIRGLDEMFGGQGVYSGSSVLVSGAPGTGKSSVAASFVQACCARGERALLFAYEESESQLIRNMRSIGLDLKPWIDKGLLQIHASRPTLHGLEQHLVLMYDMVRKFKPAVVVVDPISNLSTQDNDMGLKLTLMRLIDFLKQEGITALFTSLTVDTAAVVAASEVGVSSLMDSWLLLTNLAYNGERTRTLQVLKSRGMPHSNQVREFVFNDHGVDLVDVYLSGERVLTGTARLAQEAQEAAATSLRTQDHERRLRDLANRRKALDAQIAALNAEAEERAGDVRSMIARERFEAEGIATRSREIARSRGVSPPVPARTPGTKPARRTAGKGAR</sequence>
<feature type="compositionally biased region" description="Basic residues" evidence="2">
    <location>
        <begin position="583"/>
        <end position="593"/>
    </location>
</feature>
<dbReference type="PANTHER" id="PTHR42926:SF1">
    <property type="entry name" value="CIRCADIAN CLOCK OSCILLATOR PROTEIN KAIC 1"/>
    <property type="match status" value="1"/>
</dbReference>
<organism evidence="4 5">
    <name type="scientific">Caenimonas aquaedulcis</name>
    <dbReference type="NCBI Taxonomy" id="2793270"/>
    <lineage>
        <taxon>Bacteria</taxon>
        <taxon>Pseudomonadati</taxon>
        <taxon>Pseudomonadota</taxon>
        <taxon>Betaproteobacteria</taxon>
        <taxon>Burkholderiales</taxon>
        <taxon>Comamonadaceae</taxon>
        <taxon>Caenimonas</taxon>
    </lineage>
</organism>
<dbReference type="PROSITE" id="PS51146">
    <property type="entry name" value="KAIC"/>
    <property type="match status" value="2"/>
</dbReference>
<dbReference type="EMBL" id="JADWYS010000002">
    <property type="protein sequence ID" value="MBG9390698.1"/>
    <property type="molecule type" value="Genomic_DNA"/>
</dbReference>
<dbReference type="Pfam" id="PF06745">
    <property type="entry name" value="ATPase"/>
    <property type="match status" value="2"/>
</dbReference>
<feature type="coiled-coil region" evidence="1">
    <location>
        <begin position="508"/>
        <end position="535"/>
    </location>
</feature>
<name>A0A931H9A2_9BURK</name>
<dbReference type="InterPro" id="IPR014774">
    <property type="entry name" value="KaiC-like_dom"/>
</dbReference>
<evidence type="ECO:0000313" key="4">
    <source>
        <dbReference type="EMBL" id="MBG9390698.1"/>
    </source>
</evidence>
<feature type="domain" description="KaiC" evidence="3">
    <location>
        <begin position="18"/>
        <end position="257"/>
    </location>
</feature>
<dbReference type="InterPro" id="IPR051347">
    <property type="entry name" value="Circadian_clock_KaiC-rel"/>
</dbReference>
<dbReference type="NCBIfam" id="NF006799">
    <property type="entry name" value="PRK09302.1"/>
    <property type="match status" value="1"/>
</dbReference>
<dbReference type="Gene3D" id="3.40.50.300">
    <property type="entry name" value="P-loop containing nucleotide triphosphate hydrolases"/>
    <property type="match status" value="2"/>
</dbReference>
<evidence type="ECO:0000259" key="3">
    <source>
        <dbReference type="PROSITE" id="PS51146"/>
    </source>
</evidence>
<dbReference type="Proteomes" id="UP000651050">
    <property type="component" value="Unassembled WGS sequence"/>
</dbReference>
<feature type="region of interest" description="Disordered" evidence="2">
    <location>
        <begin position="558"/>
        <end position="593"/>
    </location>
</feature>
<reference evidence="4" key="1">
    <citation type="submission" date="2020-11" db="EMBL/GenBank/DDBJ databases">
        <title>Bacterial whole genome sequence for Caenimonas sp. DR4.4.</title>
        <authorList>
            <person name="Le V."/>
            <person name="Ko S.-R."/>
            <person name="Ahn C.-Y."/>
            <person name="Oh H.-M."/>
        </authorList>
    </citation>
    <scope>NUCLEOTIDE SEQUENCE</scope>
    <source>
        <strain evidence="4">DR4.4</strain>
    </source>
</reference>
<accession>A0A931H9A2</accession>
<evidence type="ECO:0000313" key="5">
    <source>
        <dbReference type="Proteomes" id="UP000651050"/>
    </source>
</evidence>
<keyword evidence="1" id="KW-0175">Coiled coil</keyword>
<keyword evidence="5" id="KW-1185">Reference proteome</keyword>
<dbReference type="InterPro" id="IPR047221">
    <property type="entry name" value="KaiC_N"/>
</dbReference>
<dbReference type="SUPFAM" id="SSF52540">
    <property type="entry name" value="P-loop containing nucleoside triphosphate hydrolases"/>
    <property type="match status" value="2"/>
</dbReference>